<reference evidence="2 3" key="1">
    <citation type="submission" date="2020-04" db="EMBL/GenBank/DDBJ databases">
        <title>Genome-Wide Identification of 5-Methylcytosine Sites in Bacterial Genomes By High-Throughput Sequencing of MspJI Restriction Fragments.</title>
        <authorList>
            <person name="Wu V."/>
        </authorList>
    </citation>
    <scope>NUCLEOTIDE SEQUENCE [LARGE SCALE GENOMIC DNA]</scope>
    <source>
        <strain evidence="2 3">S2</strain>
    </source>
</reference>
<reference evidence="2 3" key="2">
    <citation type="submission" date="2020-04" db="EMBL/GenBank/DDBJ databases">
        <authorList>
            <person name="Fomenkov A."/>
            <person name="Anton B.P."/>
            <person name="Roberts R.J."/>
        </authorList>
    </citation>
    <scope>NUCLEOTIDE SEQUENCE [LARGE SCALE GENOMIC DNA]</scope>
    <source>
        <strain evidence="2 3">S2</strain>
    </source>
</reference>
<dbReference type="AlphaFoldDB" id="A0A6H1NVM6"/>
<sequence>MWKEVYGKAASGRPSSKELSVEEKLKKAEARIKLLEAENDFLKKLEELERQALKKKRF</sequence>
<evidence type="ECO:0008006" key="4">
    <source>
        <dbReference type="Google" id="ProtNLM"/>
    </source>
</evidence>
<feature type="region of interest" description="Disordered" evidence="1">
    <location>
        <begin position="1"/>
        <end position="20"/>
    </location>
</feature>
<organism evidence="2 3">
    <name type="scientific">Priestia megaterium</name>
    <name type="common">Bacillus megaterium</name>
    <dbReference type="NCBI Taxonomy" id="1404"/>
    <lineage>
        <taxon>Bacteria</taxon>
        <taxon>Bacillati</taxon>
        <taxon>Bacillota</taxon>
        <taxon>Bacilli</taxon>
        <taxon>Bacillales</taxon>
        <taxon>Bacillaceae</taxon>
        <taxon>Priestia</taxon>
    </lineage>
</organism>
<accession>A0A6H1NVM6</accession>
<name>A0A6H1NVM6_PRIMG</name>
<proteinExistence type="predicted"/>
<evidence type="ECO:0000256" key="1">
    <source>
        <dbReference type="SAM" id="MobiDB-lite"/>
    </source>
</evidence>
<gene>
    <name evidence="2" type="ORF">HFZ78_23760</name>
</gene>
<evidence type="ECO:0000313" key="2">
    <source>
        <dbReference type="EMBL" id="QIZ05344.1"/>
    </source>
</evidence>
<evidence type="ECO:0000313" key="3">
    <source>
        <dbReference type="Proteomes" id="UP000501868"/>
    </source>
</evidence>
<dbReference type="EMBL" id="CP051128">
    <property type="protein sequence ID" value="QIZ05344.1"/>
    <property type="molecule type" value="Genomic_DNA"/>
</dbReference>
<dbReference type="Proteomes" id="UP000501868">
    <property type="component" value="Chromosome"/>
</dbReference>
<protein>
    <recommendedName>
        <fullName evidence="4">Transposase</fullName>
    </recommendedName>
</protein>